<name>A0A699HQ44_TANCI</name>
<dbReference type="Pfam" id="PF07727">
    <property type="entry name" value="RVT_2"/>
    <property type="match status" value="1"/>
</dbReference>
<gene>
    <name evidence="2" type="ORF">Tci_438073</name>
</gene>
<sequence>MVSLKEAIATTCYTQNRSLIHIRYNKTPYELLRGRKPSLKYLYVLGALCYPINDSEDLGLVPNQAASTSSKVPSKNDLDLLFPPMFDEYFKPTSVVSTTISVVTLHAPDTSTNVKEQNNEDEDADFDSDTLTNPFAPPVKLDEYKGVLKNKARLVAKGYSQEERINFEESFAPVARIEAIRIFITYAAHKNLAAKPSEKHLTMMKQVFRYLKGTINMGLYYPKDIKFDLTAFANVDHAGCQDTRQSTLGSA</sequence>
<dbReference type="AlphaFoldDB" id="A0A699HQ44"/>
<protein>
    <submittedName>
        <fullName evidence="2">Copia protein</fullName>
    </submittedName>
</protein>
<organism evidence="2">
    <name type="scientific">Tanacetum cinerariifolium</name>
    <name type="common">Dalmatian daisy</name>
    <name type="synonym">Chrysanthemum cinerariifolium</name>
    <dbReference type="NCBI Taxonomy" id="118510"/>
    <lineage>
        <taxon>Eukaryota</taxon>
        <taxon>Viridiplantae</taxon>
        <taxon>Streptophyta</taxon>
        <taxon>Embryophyta</taxon>
        <taxon>Tracheophyta</taxon>
        <taxon>Spermatophyta</taxon>
        <taxon>Magnoliopsida</taxon>
        <taxon>eudicotyledons</taxon>
        <taxon>Gunneridae</taxon>
        <taxon>Pentapetalae</taxon>
        <taxon>asterids</taxon>
        <taxon>campanulids</taxon>
        <taxon>Asterales</taxon>
        <taxon>Asteraceae</taxon>
        <taxon>Asteroideae</taxon>
        <taxon>Anthemideae</taxon>
        <taxon>Anthemidinae</taxon>
        <taxon>Tanacetum</taxon>
    </lineage>
</organism>
<comment type="caution">
    <text evidence="2">The sequence shown here is derived from an EMBL/GenBank/DDBJ whole genome shotgun (WGS) entry which is preliminary data.</text>
</comment>
<dbReference type="PANTHER" id="PTHR11439">
    <property type="entry name" value="GAG-POL-RELATED RETROTRANSPOSON"/>
    <property type="match status" value="1"/>
</dbReference>
<reference evidence="2" key="1">
    <citation type="journal article" date="2019" name="Sci. Rep.">
        <title>Draft genome of Tanacetum cinerariifolium, the natural source of mosquito coil.</title>
        <authorList>
            <person name="Yamashiro T."/>
            <person name="Shiraishi A."/>
            <person name="Satake H."/>
            <person name="Nakayama K."/>
        </authorList>
    </citation>
    <scope>NUCLEOTIDE SEQUENCE</scope>
</reference>
<feature type="domain" description="Reverse transcriptase Ty1/copia-type" evidence="1">
    <location>
        <begin position="146"/>
        <end position="194"/>
    </location>
</feature>
<dbReference type="InterPro" id="IPR013103">
    <property type="entry name" value="RVT_2"/>
</dbReference>
<proteinExistence type="predicted"/>
<dbReference type="EMBL" id="BKCJ010197910">
    <property type="protein sequence ID" value="GEY66099.1"/>
    <property type="molecule type" value="Genomic_DNA"/>
</dbReference>
<evidence type="ECO:0000259" key="1">
    <source>
        <dbReference type="Pfam" id="PF07727"/>
    </source>
</evidence>
<dbReference type="PANTHER" id="PTHR11439:SF463">
    <property type="entry name" value="REVERSE TRANSCRIPTASE TY1_COPIA-TYPE DOMAIN-CONTAINING PROTEIN"/>
    <property type="match status" value="1"/>
</dbReference>
<evidence type="ECO:0000313" key="2">
    <source>
        <dbReference type="EMBL" id="GEY66099.1"/>
    </source>
</evidence>
<accession>A0A699HQ44</accession>